<comment type="caution">
    <text evidence="1">The sequence shown here is derived from an EMBL/GenBank/DDBJ whole genome shotgun (WGS) entry which is preliminary data.</text>
</comment>
<proteinExistence type="predicted"/>
<name>A0AAV0WEP8_9HEMI</name>
<accession>A0AAV0WEP8</accession>
<dbReference type="PANTHER" id="PTHR47326:SF1">
    <property type="entry name" value="HTH PSQ-TYPE DOMAIN-CONTAINING PROTEIN"/>
    <property type="match status" value="1"/>
</dbReference>
<gene>
    <name evidence="1" type="ORF">MEUPH1_LOCUS10200</name>
</gene>
<dbReference type="AlphaFoldDB" id="A0AAV0WEP8"/>
<dbReference type="InterPro" id="IPR036397">
    <property type="entry name" value="RNaseH_sf"/>
</dbReference>
<evidence type="ECO:0000313" key="1">
    <source>
        <dbReference type="EMBL" id="CAI6354162.1"/>
    </source>
</evidence>
<dbReference type="Proteomes" id="UP001160148">
    <property type="component" value="Unassembled WGS sequence"/>
</dbReference>
<sequence>MADVPDEVCDNVWFQQDGASPHNANVVKDHLNQQYPSQWLGTNGPVKWPPRSPYLTPLDFLLWGYLKDKVYEQQSKSLIYLKERITAACRTVTTTMSISVMDSSIIWRYEKCLDNYGGHFENLL</sequence>
<dbReference type="GO" id="GO:0003676">
    <property type="term" value="F:nucleic acid binding"/>
    <property type="evidence" value="ECO:0007669"/>
    <property type="project" value="InterPro"/>
</dbReference>
<dbReference type="EMBL" id="CARXXK010000002">
    <property type="protein sequence ID" value="CAI6354162.1"/>
    <property type="molecule type" value="Genomic_DNA"/>
</dbReference>
<keyword evidence="2" id="KW-1185">Reference proteome</keyword>
<evidence type="ECO:0008006" key="3">
    <source>
        <dbReference type="Google" id="ProtNLM"/>
    </source>
</evidence>
<dbReference type="Gene3D" id="3.30.420.10">
    <property type="entry name" value="Ribonuclease H-like superfamily/Ribonuclease H"/>
    <property type="match status" value="1"/>
</dbReference>
<protein>
    <recommendedName>
        <fullName evidence="3">Transposase</fullName>
    </recommendedName>
</protein>
<dbReference type="PANTHER" id="PTHR47326">
    <property type="entry name" value="TRANSPOSABLE ELEMENT TC3 TRANSPOSASE-LIKE PROTEIN"/>
    <property type="match status" value="1"/>
</dbReference>
<evidence type="ECO:0000313" key="2">
    <source>
        <dbReference type="Proteomes" id="UP001160148"/>
    </source>
</evidence>
<organism evidence="1 2">
    <name type="scientific">Macrosiphum euphorbiae</name>
    <name type="common">potato aphid</name>
    <dbReference type="NCBI Taxonomy" id="13131"/>
    <lineage>
        <taxon>Eukaryota</taxon>
        <taxon>Metazoa</taxon>
        <taxon>Ecdysozoa</taxon>
        <taxon>Arthropoda</taxon>
        <taxon>Hexapoda</taxon>
        <taxon>Insecta</taxon>
        <taxon>Pterygota</taxon>
        <taxon>Neoptera</taxon>
        <taxon>Paraneoptera</taxon>
        <taxon>Hemiptera</taxon>
        <taxon>Sternorrhyncha</taxon>
        <taxon>Aphidomorpha</taxon>
        <taxon>Aphidoidea</taxon>
        <taxon>Aphididae</taxon>
        <taxon>Macrosiphini</taxon>
        <taxon>Macrosiphum</taxon>
    </lineage>
</organism>
<reference evidence="1 2" key="1">
    <citation type="submission" date="2023-01" db="EMBL/GenBank/DDBJ databases">
        <authorList>
            <person name="Whitehead M."/>
        </authorList>
    </citation>
    <scope>NUCLEOTIDE SEQUENCE [LARGE SCALE GENOMIC DNA]</scope>
</reference>